<dbReference type="Proteomes" id="UP000244336">
    <property type="component" value="Chromosome 5"/>
</dbReference>
<evidence type="ECO:0000256" key="1">
    <source>
        <dbReference type="SAM" id="MobiDB-lite"/>
    </source>
</evidence>
<name>A0A2T7DTA4_9POAL</name>
<dbReference type="AlphaFoldDB" id="A0A2T7DTA4"/>
<organism evidence="2 3">
    <name type="scientific">Panicum hallii var. hallii</name>
    <dbReference type="NCBI Taxonomy" id="1504633"/>
    <lineage>
        <taxon>Eukaryota</taxon>
        <taxon>Viridiplantae</taxon>
        <taxon>Streptophyta</taxon>
        <taxon>Embryophyta</taxon>
        <taxon>Tracheophyta</taxon>
        <taxon>Spermatophyta</taxon>
        <taxon>Magnoliopsida</taxon>
        <taxon>Liliopsida</taxon>
        <taxon>Poales</taxon>
        <taxon>Poaceae</taxon>
        <taxon>PACMAD clade</taxon>
        <taxon>Panicoideae</taxon>
        <taxon>Panicodae</taxon>
        <taxon>Paniceae</taxon>
        <taxon>Panicinae</taxon>
        <taxon>Panicum</taxon>
        <taxon>Panicum sect. Panicum</taxon>
    </lineage>
</organism>
<reference evidence="2 3" key="1">
    <citation type="submission" date="2018-04" db="EMBL/GenBank/DDBJ databases">
        <title>WGS assembly of Panicum hallii var. hallii HAL2.</title>
        <authorList>
            <person name="Lovell J."/>
            <person name="Jenkins J."/>
            <person name="Lowry D."/>
            <person name="Mamidi S."/>
            <person name="Sreedasyam A."/>
            <person name="Weng X."/>
            <person name="Barry K."/>
            <person name="Bonette J."/>
            <person name="Campitelli B."/>
            <person name="Daum C."/>
            <person name="Gordon S."/>
            <person name="Gould B."/>
            <person name="Lipzen A."/>
            <person name="MacQueen A."/>
            <person name="Palacio-Mejia J."/>
            <person name="Plott C."/>
            <person name="Shakirov E."/>
            <person name="Shu S."/>
            <person name="Yoshinaga Y."/>
            <person name="Zane M."/>
            <person name="Rokhsar D."/>
            <person name="Grimwood J."/>
            <person name="Schmutz J."/>
            <person name="Juenger T."/>
        </authorList>
    </citation>
    <scope>NUCLEOTIDE SEQUENCE [LARGE SCALE GENOMIC DNA]</scope>
    <source>
        <strain evidence="3">cv. HAL2</strain>
    </source>
</reference>
<feature type="compositionally biased region" description="Basic and acidic residues" evidence="1">
    <location>
        <begin position="403"/>
        <end position="424"/>
    </location>
</feature>
<gene>
    <name evidence="2" type="ORF">GQ55_5G536300</name>
</gene>
<dbReference type="Gramene" id="PUZ58790">
    <property type="protein sequence ID" value="PUZ58790"/>
    <property type="gene ID" value="GQ55_5G536300"/>
</dbReference>
<dbReference type="EMBL" id="CM009753">
    <property type="protein sequence ID" value="PUZ58790.1"/>
    <property type="molecule type" value="Genomic_DNA"/>
</dbReference>
<feature type="compositionally biased region" description="Basic and acidic residues" evidence="1">
    <location>
        <begin position="341"/>
        <end position="369"/>
    </location>
</feature>
<sequence>MHMVQHVGERHEPEVQPHPAVIHGRVDEPLRALPRRGVPADGPGVDHQPRARRDVVAQQLGVLRRLAGYQYQERRRGVQPHGLADDGLEVRHPVEVVLGYVAGGAADLVLGLPHLVRVVDELRHGPSQHRGVEEAYHNDCLDVVRVEPEPGVLVHLVHEIPVVVDLAVSKNLPATGTPAPVVRDDPLEQAIERLERAPRLALQPGERVHPPDSRIGDARTSSWKSLLSPLVAVEPVVPVAERRARDDGPGVADEDVAQVDRAARRRLGGDLLLPDVAEGGDAARTEEVERAHAARLAPVLAVGREADVAAAVEEALGHQQHWPAREGEVAGLHGLLRGGRRGRDDGGHAAEAQEHDRAVRRGERPERPVRQAAQEMEVAEERQAWRRRRLPAAIGALPGRGGGQEEERKDYWHHGDYCDEELNK</sequence>
<protein>
    <submittedName>
        <fullName evidence="2">Uncharacterized protein</fullName>
    </submittedName>
</protein>
<proteinExistence type="predicted"/>
<feature type="region of interest" description="Disordered" evidence="1">
    <location>
        <begin position="339"/>
        <end position="424"/>
    </location>
</feature>
<evidence type="ECO:0000313" key="3">
    <source>
        <dbReference type="Proteomes" id="UP000244336"/>
    </source>
</evidence>
<accession>A0A2T7DTA4</accession>
<keyword evidence="3" id="KW-1185">Reference proteome</keyword>
<evidence type="ECO:0000313" key="2">
    <source>
        <dbReference type="EMBL" id="PUZ58790.1"/>
    </source>
</evidence>